<evidence type="ECO:0000259" key="1">
    <source>
        <dbReference type="SMART" id="SM00731"/>
    </source>
</evidence>
<dbReference type="RefSeq" id="WP_094786627.1">
    <property type="nucleotide sequence ID" value="NZ_NDXW01000001.1"/>
</dbReference>
<dbReference type="PANTHER" id="PTHR38773">
    <property type="entry name" value="PROTEIN SPRT"/>
    <property type="match status" value="1"/>
</dbReference>
<comment type="caution">
    <text evidence="2">The sequence shown here is derived from an EMBL/GenBank/DDBJ whole genome shotgun (WGS) entry which is preliminary data.</text>
</comment>
<dbReference type="Pfam" id="PF10263">
    <property type="entry name" value="SprT-like"/>
    <property type="match status" value="1"/>
</dbReference>
<organism evidence="2 3">
    <name type="scientific">Zooshikella ganghwensis</name>
    <dbReference type="NCBI Taxonomy" id="202772"/>
    <lineage>
        <taxon>Bacteria</taxon>
        <taxon>Pseudomonadati</taxon>
        <taxon>Pseudomonadota</taxon>
        <taxon>Gammaproteobacteria</taxon>
        <taxon>Oceanospirillales</taxon>
        <taxon>Zooshikellaceae</taxon>
        <taxon>Zooshikella</taxon>
    </lineage>
</organism>
<accession>A0A4P9VJ33</accession>
<dbReference type="EMBL" id="NDXW01000001">
    <property type="protein sequence ID" value="RDH43268.1"/>
    <property type="molecule type" value="Genomic_DNA"/>
</dbReference>
<dbReference type="SMART" id="SM00731">
    <property type="entry name" value="SprT"/>
    <property type="match status" value="1"/>
</dbReference>
<evidence type="ECO:0000313" key="3">
    <source>
        <dbReference type="Proteomes" id="UP000257039"/>
    </source>
</evidence>
<evidence type="ECO:0000313" key="2">
    <source>
        <dbReference type="EMBL" id="RDH43268.1"/>
    </source>
</evidence>
<name>A0A4P9VJ33_9GAMM</name>
<feature type="domain" description="SprT-like" evidence="1">
    <location>
        <begin position="8"/>
        <end position="158"/>
    </location>
</feature>
<dbReference type="Proteomes" id="UP000257039">
    <property type="component" value="Unassembled WGS sequence"/>
</dbReference>
<gene>
    <name evidence="2" type="ORF">B9G39_07345</name>
</gene>
<reference evidence="2 3" key="1">
    <citation type="submission" date="2017-04" db="EMBL/GenBank/DDBJ databases">
        <title>Draft genome sequence of Zooshikella ganghwensis VG4 isolated from Red Sea sediments.</title>
        <authorList>
            <person name="Rehman Z."/>
            <person name="Alam I."/>
            <person name="Kamau A."/>
            <person name="Bajic V."/>
            <person name="Leiknes T."/>
        </authorList>
    </citation>
    <scope>NUCLEOTIDE SEQUENCE [LARGE SCALE GENOMIC DNA]</scope>
    <source>
        <strain evidence="2 3">VG4</strain>
    </source>
</reference>
<dbReference type="AlphaFoldDB" id="A0A4P9VJ33"/>
<sequence length="167" mass="19536">MPYQAIAQRINSLLKQAETHYQCYFAFPEFFLDLRGSVAGQANWQTNILRFNPALLQQHTEHFLKHTVAHEVAHLVAPNVYGHRIKPHGREWRFVMESVFGVTASRCHRYDISKTGHYPYVYSCACERPHFLSAIRHKRSLRGTDYLCQKCRATLRFTHKLNAENYG</sequence>
<keyword evidence="3" id="KW-1185">Reference proteome</keyword>
<dbReference type="InterPro" id="IPR006640">
    <property type="entry name" value="SprT-like_domain"/>
</dbReference>
<dbReference type="PANTHER" id="PTHR38773:SF1">
    <property type="entry name" value="PROTEIN SPRT"/>
    <property type="match status" value="1"/>
</dbReference>
<proteinExistence type="predicted"/>
<protein>
    <submittedName>
        <fullName evidence="2">SprT family protein</fullName>
    </submittedName>
</protein>
<dbReference type="GO" id="GO:0006950">
    <property type="term" value="P:response to stress"/>
    <property type="evidence" value="ECO:0007669"/>
    <property type="project" value="UniProtKB-ARBA"/>
</dbReference>